<organism evidence="4 5">
    <name type="scientific">Phialemonium thermophilum</name>
    <dbReference type="NCBI Taxonomy" id="223376"/>
    <lineage>
        <taxon>Eukaryota</taxon>
        <taxon>Fungi</taxon>
        <taxon>Dikarya</taxon>
        <taxon>Ascomycota</taxon>
        <taxon>Pezizomycotina</taxon>
        <taxon>Sordariomycetes</taxon>
        <taxon>Sordariomycetidae</taxon>
        <taxon>Cephalothecales</taxon>
        <taxon>Cephalothecaceae</taxon>
        <taxon>Phialemonium</taxon>
    </lineage>
</organism>
<dbReference type="Gene3D" id="3.40.710.10">
    <property type="entry name" value="DD-peptidase/beta-lactamase superfamily"/>
    <property type="match status" value="1"/>
</dbReference>
<feature type="chain" id="PRO_5046027901" description="Beta-lactamase-related domain-containing protein" evidence="2">
    <location>
        <begin position="18"/>
        <end position="558"/>
    </location>
</feature>
<dbReference type="SUPFAM" id="SSF56601">
    <property type="entry name" value="beta-lactamase/transpeptidase-like"/>
    <property type="match status" value="1"/>
</dbReference>
<gene>
    <name evidence="4" type="ORF">VTK73DRAFT_6164</name>
</gene>
<dbReference type="InterPro" id="IPR012338">
    <property type="entry name" value="Beta-lactam/transpept-like"/>
</dbReference>
<sequence length="558" mass="61324">MARWLGIAGGLAATTAAIWTSSAPTLPQKVLSYFSRYPDAERLQCRPFLPPSIFLDDPPDAEEPEIQDASRKLRQVIDQLEAADGFETIAVAVTTAHGPIFLDTRGQLRSNETGSASVTPESQYRVASVSKLTPVFIGWLFQQQGIISWDDRVKDYLPRLSESWEETTIYDLATHMSGLGRDWPPGTVRDWPYSADGGGAPPYNGHGFPTVESLLRGIAENKAVTPPWTEPTYSNTGAGLLGLVLQEASRRHHGTAEAPTFPELARREVFGPLSMDGSHFLVAEENAGNVVVPSFMAEVVDQDFTDTMNAAGGQFSSLSDTARFAQFLLHPGRKEGLLKQKTVNRWFKPVVSFEEDDLTELGLMWEIIKHPDAHGRFRHVYQKLGLMFAFGSCISLQPGSSYGIVVHMTGVFPDAGAVCWETLQAFQPAIDSILAKRARKLYVGEWSSADGLAKAITSLHKGTLFLDQLTYNGTNVLETFQMEGRFALRSTARKDEFRIDTGFPGGFNGKPHLGCYAYWNGKDDWGVKNGFPINLISFGGDLDNRSLGLPSLGAALRR</sequence>
<evidence type="ECO:0000256" key="2">
    <source>
        <dbReference type="SAM" id="SignalP"/>
    </source>
</evidence>
<feature type="domain" description="Beta-lactamase-related" evidence="3">
    <location>
        <begin position="73"/>
        <end position="415"/>
    </location>
</feature>
<dbReference type="Pfam" id="PF00144">
    <property type="entry name" value="Beta-lactamase"/>
    <property type="match status" value="1"/>
</dbReference>
<evidence type="ECO:0000256" key="1">
    <source>
        <dbReference type="ARBA" id="ARBA00038473"/>
    </source>
</evidence>
<evidence type="ECO:0000259" key="3">
    <source>
        <dbReference type="Pfam" id="PF00144"/>
    </source>
</evidence>
<proteinExistence type="inferred from homology"/>
<evidence type="ECO:0000313" key="5">
    <source>
        <dbReference type="Proteomes" id="UP001586593"/>
    </source>
</evidence>
<dbReference type="EMBL" id="JAZHXJ010000347">
    <property type="protein sequence ID" value="KAL1864074.1"/>
    <property type="molecule type" value="Genomic_DNA"/>
</dbReference>
<comment type="caution">
    <text evidence="4">The sequence shown here is derived from an EMBL/GenBank/DDBJ whole genome shotgun (WGS) entry which is preliminary data.</text>
</comment>
<reference evidence="4 5" key="1">
    <citation type="journal article" date="2024" name="Commun. Biol.">
        <title>Comparative genomic analysis of thermophilic fungi reveals convergent evolutionary adaptations and gene losses.</title>
        <authorList>
            <person name="Steindorff A.S."/>
            <person name="Aguilar-Pontes M.V."/>
            <person name="Robinson A.J."/>
            <person name="Andreopoulos B."/>
            <person name="LaButti K."/>
            <person name="Kuo A."/>
            <person name="Mondo S."/>
            <person name="Riley R."/>
            <person name="Otillar R."/>
            <person name="Haridas S."/>
            <person name="Lipzen A."/>
            <person name="Grimwood J."/>
            <person name="Schmutz J."/>
            <person name="Clum A."/>
            <person name="Reid I.D."/>
            <person name="Moisan M.C."/>
            <person name="Butler G."/>
            <person name="Nguyen T.T.M."/>
            <person name="Dewar K."/>
            <person name="Conant G."/>
            <person name="Drula E."/>
            <person name="Henrissat B."/>
            <person name="Hansel C."/>
            <person name="Singer S."/>
            <person name="Hutchinson M.I."/>
            <person name="de Vries R.P."/>
            <person name="Natvig D.O."/>
            <person name="Powell A.J."/>
            <person name="Tsang A."/>
            <person name="Grigoriev I.V."/>
        </authorList>
    </citation>
    <scope>NUCLEOTIDE SEQUENCE [LARGE SCALE GENOMIC DNA]</scope>
    <source>
        <strain evidence="4 5">ATCC 24622</strain>
    </source>
</reference>
<dbReference type="Proteomes" id="UP001586593">
    <property type="component" value="Unassembled WGS sequence"/>
</dbReference>
<keyword evidence="2" id="KW-0732">Signal</keyword>
<dbReference type="InterPro" id="IPR001466">
    <property type="entry name" value="Beta-lactam-related"/>
</dbReference>
<evidence type="ECO:0000313" key="4">
    <source>
        <dbReference type="EMBL" id="KAL1864074.1"/>
    </source>
</evidence>
<accession>A0ABR3WL18</accession>
<keyword evidence="5" id="KW-1185">Reference proteome</keyword>
<comment type="similarity">
    <text evidence="1">Belongs to the beta-lactamase family.</text>
</comment>
<protein>
    <recommendedName>
        <fullName evidence="3">Beta-lactamase-related domain-containing protein</fullName>
    </recommendedName>
</protein>
<dbReference type="PANTHER" id="PTHR22935">
    <property type="entry name" value="PENICILLIN-BINDING PROTEIN"/>
    <property type="match status" value="1"/>
</dbReference>
<dbReference type="PANTHER" id="PTHR22935:SF95">
    <property type="entry name" value="BETA-LACTAMASE-LIKE 1-RELATED"/>
    <property type="match status" value="1"/>
</dbReference>
<feature type="signal peptide" evidence="2">
    <location>
        <begin position="1"/>
        <end position="17"/>
    </location>
</feature>
<name>A0ABR3WL18_9PEZI</name>
<dbReference type="InterPro" id="IPR051478">
    <property type="entry name" value="Beta-lactamase-like_AB/R"/>
</dbReference>